<dbReference type="SUPFAM" id="SSF50729">
    <property type="entry name" value="PH domain-like"/>
    <property type="match status" value="1"/>
</dbReference>
<evidence type="ECO:0000256" key="4">
    <source>
        <dbReference type="ARBA" id="ARBA00022658"/>
    </source>
</evidence>
<evidence type="ECO:0000256" key="11">
    <source>
        <dbReference type="SAM" id="MobiDB-lite"/>
    </source>
</evidence>
<evidence type="ECO:0000256" key="9">
    <source>
        <dbReference type="PROSITE-ProRule" id="PRU00091"/>
    </source>
</evidence>
<keyword evidence="8" id="KW-0206">Cytoskeleton</keyword>
<dbReference type="SMART" id="SM00326">
    <property type="entry name" value="SH3"/>
    <property type="match status" value="3"/>
</dbReference>
<keyword evidence="5" id="KW-0479">Metal-binding</keyword>
<dbReference type="PROSITE" id="PS50002">
    <property type="entry name" value="SH3"/>
    <property type="match status" value="1"/>
</dbReference>
<dbReference type="InterPro" id="IPR011011">
    <property type="entry name" value="Znf_FYVE_PHD"/>
</dbReference>
<feature type="region of interest" description="Disordered" evidence="11">
    <location>
        <begin position="455"/>
        <end position="501"/>
    </location>
</feature>
<dbReference type="PROSITE" id="PS50010">
    <property type="entry name" value="DH_2"/>
    <property type="match status" value="1"/>
</dbReference>
<dbReference type="SMART" id="SM00233">
    <property type="entry name" value="PH"/>
    <property type="match status" value="1"/>
</dbReference>
<dbReference type="InterPro" id="IPR055251">
    <property type="entry name" value="SOS1_NGEF_PH"/>
</dbReference>
<feature type="domain" description="DH" evidence="14">
    <location>
        <begin position="54"/>
        <end position="237"/>
    </location>
</feature>
<evidence type="ECO:0000259" key="12">
    <source>
        <dbReference type="PROSITE" id="PS50002"/>
    </source>
</evidence>
<dbReference type="InterPro" id="IPR000219">
    <property type="entry name" value="DH_dom"/>
</dbReference>
<dbReference type="CDD" id="cd00160">
    <property type="entry name" value="RhoGEF"/>
    <property type="match status" value="1"/>
</dbReference>
<dbReference type="InterPro" id="IPR001452">
    <property type="entry name" value="SH3_domain"/>
</dbReference>
<dbReference type="InterPro" id="IPR000306">
    <property type="entry name" value="Znf_FYVE"/>
</dbReference>
<dbReference type="PROSITE" id="PS50178">
    <property type="entry name" value="ZF_FYVE"/>
    <property type="match status" value="1"/>
</dbReference>
<evidence type="ECO:0000256" key="3">
    <source>
        <dbReference type="ARBA" id="ARBA00022490"/>
    </source>
</evidence>
<comment type="subcellular location">
    <subcellularLocation>
        <location evidence="1">Cytoplasm</location>
        <location evidence="1">Cytoskeleton</location>
    </subcellularLocation>
</comment>
<dbReference type="InterPro" id="IPR036028">
    <property type="entry name" value="SH3-like_dom_sf"/>
</dbReference>
<dbReference type="SUPFAM" id="SSF48065">
    <property type="entry name" value="DBL homology domain (DH-domain)"/>
    <property type="match status" value="1"/>
</dbReference>
<feature type="domain" description="FYVE-type" evidence="15">
    <location>
        <begin position="388"/>
        <end position="447"/>
    </location>
</feature>
<feature type="domain" description="SH3" evidence="12">
    <location>
        <begin position="686"/>
        <end position="745"/>
    </location>
</feature>
<dbReference type="GO" id="GO:0005737">
    <property type="term" value="C:cytoplasm"/>
    <property type="evidence" value="ECO:0007669"/>
    <property type="project" value="TreeGrafter"/>
</dbReference>
<evidence type="ECO:0000259" key="15">
    <source>
        <dbReference type="PROSITE" id="PS50178"/>
    </source>
</evidence>
<evidence type="ECO:0000313" key="16">
    <source>
        <dbReference type="EMBL" id="CRZ01965.1"/>
    </source>
</evidence>
<dbReference type="EMBL" id="HACM01001523">
    <property type="protein sequence ID" value="CRZ01965.1"/>
    <property type="molecule type" value="Transcribed_RNA"/>
</dbReference>
<dbReference type="PANTHER" id="PTHR12673:SF159">
    <property type="entry name" value="LD03170P"/>
    <property type="match status" value="1"/>
</dbReference>
<dbReference type="SMART" id="SM00325">
    <property type="entry name" value="RhoGEF"/>
    <property type="match status" value="1"/>
</dbReference>
<dbReference type="GO" id="GO:0005856">
    <property type="term" value="C:cytoskeleton"/>
    <property type="evidence" value="ECO:0007669"/>
    <property type="project" value="UniProtKB-SubCell"/>
</dbReference>
<keyword evidence="4" id="KW-0344">Guanine-nucleotide releasing factor</keyword>
<evidence type="ECO:0000256" key="8">
    <source>
        <dbReference type="ARBA" id="ARBA00023212"/>
    </source>
</evidence>
<name>A0A0H5QIQ5_9EUKA</name>
<dbReference type="GO" id="GO:0005085">
    <property type="term" value="F:guanyl-nucleotide exchange factor activity"/>
    <property type="evidence" value="ECO:0007669"/>
    <property type="project" value="UniProtKB-KW"/>
</dbReference>
<dbReference type="Pfam" id="PF00621">
    <property type="entry name" value="RhoGEF"/>
    <property type="match status" value="1"/>
</dbReference>
<evidence type="ECO:0000256" key="1">
    <source>
        <dbReference type="ARBA" id="ARBA00004245"/>
    </source>
</evidence>
<accession>A0A0H5QIQ5</accession>
<dbReference type="Gene3D" id="2.30.29.30">
    <property type="entry name" value="Pleckstrin-homology domain (PH domain)/Phosphotyrosine-binding domain (PTB)"/>
    <property type="match status" value="1"/>
</dbReference>
<dbReference type="InterPro" id="IPR013083">
    <property type="entry name" value="Znf_RING/FYVE/PHD"/>
</dbReference>
<evidence type="ECO:0000256" key="7">
    <source>
        <dbReference type="ARBA" id="ARBA00022833"/>
    </source>
</evidence>
<evidence type="ECO:0000256" key="10">
    <source>
        <dbReference type="PROSITE-ProRule" id="PRU00192"/>
    </source>
</evidence>
<dbReference type="PROSITE" id="PS50003">
    <property type="entry name" value="PH_DOMAIN"/>
    <property type="match status" value="1"/>
</dbReference>
<dbReference type="SUPFAM" id="SSF50044">
    <property type="entry name" value="SH3-domain"/>
    <property type="match status" value="3"/>
</dbReference>
<dbReference type="Pfam" id="PF22697">
    <property type="entry name" value="SOS1_NGEF_PH"/>
    <property type="match status" value="1"/>
</dbReference>
<dbReference type="InterPro" id="IPR001849">
    <property type="entry name" value="PH_domain"/>
</dbReference>
<dbReference type="Pfam" id="PF07653">
    <property type="entry name" value="SH3_2"/>
    <property type="match status" value="1"/>
</dbReference>
<evidence type="ECO:0000256" key="2">
    <source>
        <dbReference type="ARBA" id="ARBA00022443"/>
    </source>
</evidence>
<dbReference type="Pfam" id="PF01363">
    <property type="entry name" value="FYVE"/>
    <property type="match status" value="1"/>
</dbReference>
<evidence type="ECO:0000259" key="14">
    <source>
        <dbReference type="PROSITE" id="PS50010"/>
    </source>
</evidence>
<evidence type="ECO:0000256" key="5">
    <source>
        <dbReference type="ARBA" id="ARBA00022723"/>
    </source>
</evidence>
<proteinExistence type="predicted"/>
<dbReference type="SUPFAM" id="SSF57903">
    <property type="entry name" value="FYVE/PHD zinc finger"/>
    <property type="match status" value="1"/>
</dbReference>
<feature type="domain" description="PH" evidence="13">
    <location>
        <begin position="266"/>
        <end position="363"/>
    </location>
</feature>
<keyword evidence="6 9" id="KW-0863">Zinc-finger</keyword>
<dbReference type="AlphaFoldDB" id="A0A0H5QIQ5"/>
<dbReference type="PANTHER" id="PTHR12673">
    <property type="entry name" value="FACIOGENITAL DYSPLASIA PROTEIN"/>
    <property type="match status" value="1"/>
</dbReference>
<dbReference type="InterPro" id="IPR017455">
    <property type="entry name" value="Znf_FYVE-rel"/>
</dbReference>
<dbReference type="GO" id="GO:0008270">
    <property type="term" value="F:zinc ion binding"/>
    <property type="evidence" value="ECO:0007669"/>
    <property type="project" value="UniProtKB-KW"/>
</dbReference>
<dbReference type="Gene3D" id="1.20.900.10">
    <property type="entry name" value="Dbl homology (DH) domain"/>
    <property type="match status" value="1"/>
</dbReference>
<organism evidence="16">
    <name type="scientific">Spongospora subterranea</name>
    <dbReference type="NCBI Taxonomy" id="70186"/>
    <lineage>
        <taxon>Eukaryota</taxon>
        <taxon>Sar</taxon>
        <taxon>Rhizaria</taxon>
        <taxon>Endomyxa</taxon>
        <taxon>Phytomyxea</taxon>
        <taxon>Plasmodiophorida</taxon>
        <taxon>Plasmodiophoridae</taxon>
        <taxon>Spongospora</taxon>
    </lineage>
</organism>
<protein>
    <submittedName>
        <fullName evidence="16">Uncharacterized protein</fullName>
    </submittedName>
</protein>
<sequence>MDPKMRILDMFCQTDGREGSVTHCVDSFTGQPCDEECGKRAFFAQEEKSKESLKRTRLAQELLRSEQTYVKLIEVLTGMFVIPLESRIKELSPALADLFRNAQVIAGLNRKFLDELSSRMDRWSECQKIGDVFLAFAPFLRMYCSYAIQHEDGNRMLYELRQKGDSIVKTIAGLEAAPECKGNTLESFLILPVQRLPRYQLIFNELSLSTPVDHPDYADIQKAFLQASAVSVQINEAIRDREMSSNILELQNRFIGDVTLLTPSRRLIRTGSLTKVCRSKKQVREFFLFNDLLVYARNAPGTSHGLLLNRQIPIDSSFEVLDAPSTGLKFPFEIRSRIKSFTVLAPSHTDKVEWLLRIIDCMQEFQGRTTRSSSTVTSTNAAPIWQPNDFSNHCAVCRVHFSLFRRRHHCRRCGALVCSGCSRFRATLDAIAGSVDRICSSCASNFLVTVSPASTTSRGDYRRQSSDTESPASGTLHVKTPSCDKLKPGNHISDSPDSSLLRSRNEQSFQSDCALYENSAVEEKRNVFCDKRASSQSVLAHEAAKFLTRKSRSVIKPRLSTSPSSHPSMSVMYSRANVLHNSNNVNELQFEIHDLIAGEELQVDGWCWGKNIRTSEKGWFVLEETTPLNHASGYQQGCPSVAILEFLHLSFQIGELVTVLERYPSGWWKGQVGSTIGVFASSCVGDSEESVVAATEISDATSMISFSIGDIVEVTDTRSEIWWSGFLKTGDFGWFPANYVKLAFDKDVSRLPLPVVSVSSAKPCKTCACVNFSCNIFDERRCSRCQHGYDKHCEPVINNYKETR</sequence>
<keyword evidence="7" id="KW-0862">Zinc</keyword>
<dbReference type="InterPro" id="IPR051092">
    <property type="entry name" value="FYVE_RhoGEF_PH"/>
</dbReference>
<dbReference type="CDD" id="cd00174">
    <property type="entry name" value="SH3"/>
    <property type="match status" value="1"/>
</dbReference>
<dbReference type="Gene3D" id="2.30.30.40">
    <property type="entry name" value="SH3 Domains"/>
    <property type="match status" value="3"/>
</dbReference>
<dbReference type="Gene3D" id="3.30.40.10">
    <property type="entry name" value="Zinc/RING finger domain, C3HC4 (zinc finger)"/>
    <property type="match status" value="1"/>
</dbReference>
<reference evidence="16" key="1">
    <citation type="submission" date="2015-04" db="EMBL/GenBank/DDBJ databases">
        <title>The genome sequence of the plant pathogenic Rhizarian Plasmodiophora brassicae reveals insights in its biotrophic life cycle and the origin of chitin synthesis.</title>
        <authorList>
            <person name="Schwelm A."/>
            <person name="Fogelqvist J."/>
            <person name="Knaust A."/>
            <person name="Julke S."/>
            <person name="Lilja T."/>
            <person name="Dhandapani V."/>
            <person name="Bonilla-Rosso G."/>
            <person name="Karlsson M."/>
            <person name="Shevchenko A."/>
            <person name="Choi S.R."/>
            <person name="Kim H.G."/>
            <person name="Park J.Y."/>
            <person name="Lim Y.P."/>
            <person name="Ludwig-Muller J."/>
            <person name="Dixelius C."/>
        </authorList>
    </citation>
    <scope>NUCLEOTIDE SEQUENCE</scope>
    <source>
        <tissue evidence="16">Potato root galls</tissue>
    </source>
</reference>
<evidence type="ECO:0000259" key="13">
    <source>
        <dbReference type="PROSITE" id="PS50003"/>
    </source>
</evidence>
<evidence type="ECO:0000256" key="6">
    <source>
        <dbReference type="ARBA" id="ARBA00022771"/>
    </source>
</evidence>
<keyword evidence="2 10" id="KW-0728">SH3 domain</keyword>
<dbReference type="InterPro" id="IPR035899">
    <property type="entry name" value="DBL_dom_sf"/>
</dbReference>
<dbReference type="SMART" id="SM00064">
    <property type="entry name" value="FYVE"/>
    <property type="match status" value="1"/>
</dbReference>
<keyword evidence="3" id="KW-0963">Cytoplasm</keyword>
<dbReference type="InterPro" id="IPR011993">
    <property type="entry name" value="PH-like_dom_sf"/>
</dbReference>